<dbReference type="GO" id="GO:0004764">
    <property type="term" value="F:shikimate 3-dehydrogenase (NADP+) activity"/>
    <property type="evidence" value="ECO:0007669"/>
    <property type="project" value="InterPro"/>
</dbReference>
<dbReference type="Gene3D" id="3.40.50.10860">
    <property type="entry name" value="Leucine Dehydrogenase, chain A, domain 1"/>
    <property type="match status" value="1"/>
</dbReference>
<dbReference type="InterPro" id="IPR001381">
    <property type="entry name" value="DHquinase_I"/>
</dbReference>
<dbReference type="SUPFAM" id="SSF51735">
    <property type="entry name" value="NAD(P)-binding Rossmann-fold domains"/>
    <property type="match status" value="1"/>
</dbReference>
<dbReference type="AlphaFoldDB" id="A0A067G8Q5"/>
<sequence length="486" mass="53047">VASGSKLVSGGMRKNPTLICVPIMGESVDKMVVDMGKANASGADLVEIRLDGLKNFNPRENIKTLIKESPVPTLFTYRPIWEGGQYDGDENERVDVLRLAMELGADYIDVELQVAREFNDSIRGKKPEKCKVIVSSHNYQYTPSVEDLSNLVARIQASGADIVKFATTALDITDVARVFQITVHSQVPIIGLVMGERGLISRILCAKFGGFLTFGTLENGIVSAPGQPTIKDLLDLYNFRQMGPDTKVFGIIGKPVGHSKSPILYNEAFKSVGFNGVFVHLLVDDIAKFFQTYSSNDFAGFSCTIPHKEAAVKCCDEVDTVAKSIGAVNCIIRRQSDGKLFGYNTDYVGAISAIEDGLRGRLNVSGGVSSALAGKLFVVIGAGGAGKALAYGAKAKGARVVIANRTYGESLTFLRLMSWLLLNTLLFDSVIVIRILLFTWHLKFFIAANIIHLGNHLEWVTAAFNLFFYLTCNSYVVMEKTEILRT</sequence>
<evidence type="ECO:0000256" key="1">
    <source>
        <dbReference type="SAM" id="Phobius"/>
    </source>
</evidence>
<feature type="domain" description="Shikimate dehydrogenase substrate binding N-terminal" evidence="2">
    <location>
        <begin position="251"/>
        <end position="331"/>
    </location>
</feature>
<dbReference type="PANTHER" id="PTHR21089:SF1">
    <property type="entry name" value="BIFUNCTIONAL 3-DEHYDROQUINATE DEHYDRATASE_SHIKIMATE DEHYDROGENASE, CHLOROPLASTIC"/>
    <property type="match status" value="1"/>
</dbReference>
<dbReference type="GO" id="GO:0003855">
    <property type="term" value="F:3-dehydroquinate dehydratase activity"/>
    <property type="evidence" value="ECO:0007669"/>
    <property type="project" value="InterPro"/>
</dbReference>
<evidence type="ECO:0000259" key="2">
    <source>
        <dbReference type="Pfam" id="PF08501"/>
    </source>
</evidence>
<keyword evidence="1" id="KW-1133">Transmembrane helix</keyword>
<dbReference type="SUPFAM" id="SSF53223">
    <property type="entry name" value="Aminoacid dehydrogenase-like, N-terminal domain"/>
    <property type="match status" value="1"/>
</dbReference>
<dbReference type="PANTHER" id="PTHR21089">
    <property type="entry name" value="SHIKIMATE DEHYDROGENASE"/>
    <property type="match status" value="1"/>
</dbReference>
<keyword evidence="1" id="KW-0472">Membrane</keyword>
<keyword evidence="1" id="KW-0812">Transmembrane</keyword>
<accession>A0A067G8Q5</accession>
<dbReference type="InterPro" id="IPR022893">
    <property type="entry name" value="Shikimate_DH_fam"/>
</dbReference>
<dbReference type="FunFam" id="3.40.50.10860:FF:000009">
    <property type="entry name" value="Bifunctional 3-dehydroquinate dehydratase/shikimate dehydrogenase, chloroplastic"/>
    <property type="match status" value="1"/>
</dbReference>
<gene>
    <name evidence="3" type="ORF">CISIN_1g0071512mg</name>
</gene>
<dbReference type="NCBIfam" id="TIGR01093">
    <property type="entry name" value="aroD"/>
    <property type="match status" value="1"/>
</dbReference>
<dbReference type="Pfam" id="PF01487">
    <property type="entry name" value="DHquinase_I"/>
    <property type="match status" value="1"/>
</dbReference>
<evidence type="ECO:0000313" key="3">
    <source>
        <dbReference type="EMBL" id="KDO74995.1"/>
    </source>
</evidence>
<dbReference type="InterPro" id="IPR013785">
    <property type="entry name" value="Aldolase_TIM"/>
</dbReference>
<proteinExistence type="inferred from homology"/>
<dbReference type="Pfam" id="PF08501">
    <property type="entry name" value="Shikimate_dh_N"/>
    <property type="match status" value="1"/>
</dbReference>
<feature type="non-terminal residue" evidence="3">
    <location>
        <position position="1"/>
    </location>
</feature>
<dbReference type="Proteomes" id="UP000027120">
    <property type="component" value="Unassembled WGS sequence"/>
</dbReference>
<dbReference type="CDD" id="cd00502">
    <property type="entry name" value="DHQase_I"/>
    <property type="match status" value="1"/>
</dbReference>
<dbReference type="FunFam" id="3.20.20.70:FF:000142">
    <property type="entry name" value="bifunctional 3-dehydroquinate dehydratase/shikimate dehydrogenase, chloroplastic"/>
    <property type="match status" value="1"/>
</dbReference>
<dbReference type="SUPFAM" id="SSF51569">
    <property type="entry name" value="Aldolase"/>
    <property type="match status" value="1"/>
</dbReference>
<reference evidence="3 4" key="1">
    <citation type="submission" date="2014-04" db="EMBL/GenBank/DDBJ databases">
        <authorList>
            <consortium name="International Citrus Genome Consortium"/>
            <person name="Gmitter F."/>
            <person name="Chen C."/>
            <person name="Farmerie W."/>
            <person name="Harkins T."/>
            <person name="Desany B."/>
            <person name="Mohiuddin M."/>
            <person name="Kodira C."/>
            <person name="Borodovsky M."/>
            <person name="Lomsadze A."/>
            <person name="Burns P."/>
            <person name="Jenkins J."/>
            <person name="Prochnik S."/>
            <person name="Shu S."/>
            <person name="Chapman J."/>
            <person name="Pitluck S."/>
            <person name="Schmutz J."/>
            <person name="Rokhsar D."/>
        </authorList>
    </citation>
    <scope>NUCLEOTIDE SEQUENCE</scope>
</reference>
<dbReference type="HAMAP" id="MF_00214">
    <property type="entry name" value="AroD"/>
    <property type="match status" value="1"/>
</dbReference>
<dbReference type="EMBL" id="KK784883">
    <property type="protein sequence ID" value="KDO74995.1"/>
    <property type="molecule type" value="Genomic_DNA"/>
</dbReference>
<dbReference type="InterPro" id="IPR013708">
    <property type="entry name" value="Shikimate_DH-bd_N"/>
</dbReference>
<protein>
    <recommendedName>
        <fullName evidence="2">Shikimate dehydrogenase substrate binding N-terminal domain-containing protein</fullName>
    </recommendedName>
</protein>
<name>A0A067G8Q5_CITSI</name>
<evidence type="ECO:0000313" key="4">
    <source>
        <dbReference type="Proteomes" id="UP000027120"/>
    </source>
</evidence>
<feature type="transmembrane region" description="Helical" evidence="1">
    <location>
        <begin position="459"/>
        <end position="478"/>
    </location>
</feature>
<dbReference type="Gene3D" id="3.20.20.70">
    <property type="entry name" value="Aldolase class I"/>
    <property type="match status" value="1"/>
</dbReference>
<feature type="transmembrane region" description="Helical" evidence="1">
    <location>
        <begin position="419"/>
        <end position="439"/>
    </location>
</feature>
<dbReference type="InterPro" id="IPR036291">
    <property type="entry name" value="NAD(P)-bd_dom_sf"/>
</dbReference>
<organism evidence="3 4">
    <name type="scientific">Citrus sinensis</name>
    <name type="common">Sweet orange</name>
    <name type="synonym">Citrus aurantium var. sinensis</name>
    <dbReference type="NCBI Taxonomy" id="2711"/>
    <lineage>
        <taxon>Eukaryota</taxon>
        <taxon>Viridiplantae</taxon>
        <taxon>Streptophyta</taxon>
        <taxon>Embryophyta</taxon>
        <taxon>Tracheophyta</taxon>
        <taxon>Spermatophyta</taxon>
        <taxon>Magnoliopsida</taxon>
        <taxon>eudicotyledons</taxon>
        <taxon>Gunneridae</taxon>
        <taxon>Pentapetalae</taxon>
        <taxon>rosids</taxon>
        <taxon>malvids</taxon>
        <taxon>Sapindales</taxon>
        <taxon>Rutaceae</taxon>
        <taxon>Aurantioideae</taxon>
        <taxon>Citrus</taxon>
    </lineage>
</organism>
<keyword evidence="4" id="KW-1185">Reference proteome</keyword>
<dbReference type="InterPro" id="IPR046346">
    <property type="entry name" value="Aminoacid_DH-like_N_sf"/>
</dbReference>
<dbReference type="Gene3D" id="3.40.50.720">
    <property type="entry name" value="NAD(P)-binding Rossmann-like Domain"/>
    <property type="match status" value="1"/>
</dbReference>